<organism evidence="1 2">
    <name type="scientific">Pseudomonas nabeulensis</name>
    <dbReference type="NCBI Taxonomy" id="2293833"/>
    <lineage>
        <taxon>Bacteria</taxon>
        <taxon>Pseudomonadati</taxon>
        <taxon>Pseudomonadota</taxon>
        <taxon>Gammaproteobacteria</taxon>
        <taxon>Pseudomonadales</taxon>
        <taxon>Pseudomonadaceae</taxon>
        <taxon>Pseudomonas</taxon>
    </lineage>
</organism>
<comment type="caution">
    <text evidence="1">The sequence shown here is derived from an EMBL/GenBank/DDBJ whole genome shotgun (WGS) entry which is preliminary data.</text>
</comment>
<evidence type="ECO:0000313" key="2">
    <source>
        <dbReference type="Proteomes" id="UP000297734"/>
    </source>
</evidence>
<evidence type="ECO:0000313" key="1">
    <source>
        <dbReference type="EMBL" id="TFY95929.1"/>
    </source>
</evidence>
<name>A0A4Z0BBZ3_9PSED</name>
<accession>A0A4Z0BBZ3</accession>
<dbReference type="AlphaFoldDB" id="A0A4Z0BBZ3"/>
<proteinExistence type="predicted"/>
<reference evidence="1 2" key="1">
    <citation type="journal article" date="2019" name="Syst. Appl. Microbiol.">
        <title>New species of pathogenic Pseudomonas isolated from citrus in Tunisia: Proposal of Pseudomonas kairouanensis sp. nov. and Pseudomonas nabeulensis sp. nov.</title>
        <authorList>
            <person name="Oueslati M."/>
            <person name="Mulet M."/>
            <person name="Gomila M."/>
            <person name="Berge O."/>
            <person name="Hajlaoui M.R."/>
            <person name="Lalucat J."/>
            <person name="Sadfi-Zouaoui N."/>
            <person name="Garcia-Valdes E."/>
        </authorList>
    </citation>
    <scope>NUCLEOTIDE SEQUENCE [LARGE SCALE GENOMIC DNA]</scope>
    <source>
        <strain evidence="1 2">E10B</strain>
    </source>
</reference>
<sequence length="123" mass="13648">MNNELIDQQILDLLRIPAYQRTADDIAEAINGITAASQLETAPLCPIQHEQLKLRAIVQLLAEDMQAEEYGVTLELSPMADNWRAPLSMLIKLGPGSHLIGFGKTAEEVLRDLRKPSWDKVSA</sequence>
<dbReference type="Proteomes" id="UP000297734">
    <property type="component" value="Unassembled WGS sequence"/>
</dbReference>
<keyword evidence="2" id="KW-1185">Reference proteome</keyword>
<protein>
    <submittedName>
        <fullName evidence="1">Uncharacterized protein</fullName>
    </submittedName>
</protein>
<gene>
    <name evidence="1" type="ORF">DYL61_00440</name>
</gene>
<dbReference type="RefSeq" id="WP_135306751.1">
    <property type="nucleotide sequence ID" value="NZ_QUZT01000001.1"/>
</dbReference>
<dbReference type="EMBL" id="QUZT01000001">
    <property type="protein sequence ID" value="TFY95929.1"/>
    <property type="molecule type" value="Genomic_DNA"/>
</dbReference>